<dbReference type="AlphaFoldDB" id="A0A250XDG8"/>
<dbReference type="InterPro" id="IPR004027">
    <property type="entry name" value="SEC_C_motif"/>
</dbReference>
<dbReference type="SUPFAM" id="SSF103642">
    <property type="entry name" value="Sec-C motif"/>
    <property type="match status" value="1"/>
</dbReference>
<dbReference type="SUPFAM" id="SSF54427">
    <property type="entry name" value="NTF2-like"/>
    <property type="match status" value="1"/>
</dbReference>
<dbReference type="InterPro" id="IPR048469">
    <property type="entry name" value="YchJ-like_M"/>
</dbReference>
<feature type="domain" description="YchJ-like middle NTF2-like" evidence="1">
    <location>
        <begin position="103"/>
        <end position="209"/>
    </location>
</feature>
<dbReference type="Gene3D" id="3.10.450.50">
    <property type="match status" value="1"/>
</dbReference>
<accession>A0A250XDG8</accession>
<name>A0A250XDG8_9CHLO</name>
<evidence type="ECO:0000313" key="3">
    <source>
        <dbReference type="Proteomes" id="UP000232323"/>
    </source>
</evidence>
<sequence length="215" mass="24320">MIPSTFSSSNTAKTSCCRPRNLASVQYTQKHEFTFRIISKNRLSFSFDVRRKYGNGVTSATKGFGAPPKTLKVFEPENPCPCGSGQTYKGCCNQYHSGATPSTPELLLRSRYSAYFIKNAEYIADTTHPESEEFTGSRASYISAVKATQRRMDLRSLEVKKIEEGRAPQEAFIDFKMTFMDRGSKNPSLITRNERSRFLCVGGKWMFIDSDFEQT</sequence>
<dbReference type="Proteomes" id="UP000232323">
    <property type="component" value="Unassembled WGS sequence"/>
</dbReference>
<evidence type="ECO:0000313" key="2">
    <source>
        <dbReference type="EMBL" id="GAX80959.1"/>
    </source>
</evidence>
<organism evidence="2 3">
    <name type="scientific">Chlamydomonas eustigma</name>
    <dbReference type="NCBI Taxonomy" id="1157962"/>
    <lineage>
        <taxon>Eukaryota</taxon>
        <taxon>Viridiplantae</taxon>
        <taxon>Chlorophyta</taxon>
        <taxon>core chlorophytes</taxon>
        <taxon>Chlorophyceae</taxon>
        <taxon>CS clade</taxon>
        <taxon>Chlamydomonadales</taxon>
        <taxon>Chlamydomonadaceae</taxon>
        <taxon>Chlamydomonas</taxon>
    </lineage>
</organism>
<protein>
    <recommendedName>
        <fullName evidence="1">YchJ-like middle NTF2-like domain-containing protein</fullName>
    </recommendedName>
</protein>
<dbReference type="InterPro" id="IPR032710">
    <property type="entry name" value="NTF2-like_dom_sf"/>
</dbReference>
<dbReference type="EMBL" id="BEGY01000058">
    <property type="protein sequence ID" value="GAX80959.1"/>
    <property type="molecule type" value="Genomic_DNA"/>
</dbReference>
<dbReference type="OrthoDB" id="539593at2759"/>
<dbReference type="PANTHER" id="PTHR33747">
    <property type="entry name" value="UPF0225 PROTEIN SCO1677"/>
    <property type="match status" value="1"/>
</dbReference>
<keyword evidence="3" id="KW-1185">Reference proteome</keyword>
<evidence type="ECO:0000259" key="1">
    <source>
        <dbReference type="Pfam" id="PF17775"/>
    </source>
</evidence>
<comment type="caution">
    <text evidence="2">The sequence shown here is derived from an EMBL/GenBank/DDBJ whole genome shotgun (WGS) entry which is preliminary data.</text>
</comment>
<dbReference type="PANTHER" id="PTHR33747:SF1">
    <property type="entry name" value="ADENYLATE CYCLASE-ASSOCIATED CAP C-TERMINAL DOMAIN-CONTAINING PROTEIN"/>
    <property type="match status" value="1"/>
</dbReference>
<proteinExistence type="predicted"/>
<reference evidence="2 3" key="1">
    <citation type="submission" date="2017-08" db="EMBL/GenBank/DDBJ databases">
        <title>Acidophilic green algal genome provides insights into adaptation to an acidic environment.</title>
        <authorList>
            <person name="Hirooka S."/>
            <person name="Hirose Y."/>
            <person name="Kanesaki Y."/>
            <person name="Higuchi S."/>
            <person name="Fujiwara T."/>
            <person name="Onuma R."/>
            <person name="Era A."/>
            <person name="Ohbayashi R."/>
            <person name="Uzuka A."/>
            <person name="Nozaki H."/>
            <person name="Yoshikawa H."/>
            <person name="Miyagishima S.Y."/>
        </authorList>
    </citation>
    <scope>NUCLEOTIDE SEQUENCE [LARGE SCALE GENOMIC DNA]</scope>
    <source>
        <strain evidence="2 3">NIES-2499</strain>
    </source>
</reference>
<dbReference type="Pfam" id="PF02810">
    <property type="entry name" value="SEC-C"/>
    <property type="match status" value="1"/>
</dbReference>
<gene>
    <name evidence="2" type="ORF">CEUSTIGMA_g8394.t1</name>
</gene>
<dbReference type="Pfam" id="PF17775">
    <property type="entry name" value="YchJ_M-like"/>
    <property type="match status" value="1"/>
</dbReference>